<feature type="region of interest" description="Disordered" evidence="1">
    <location>
        <begin position="1"/>
        <end position="24"/>
    </location>
</feature>
<dbReference type="KEGG" id="vg:16194247"/>
<sequence length="131" mass="14338">MISQMEDNDRISGDQGSIKPEETLTDIVRKVAKNRETNEQAPMRAAANGALVRWLKEVEGSDIEADQMDLEYALGKHGFDTVNELVEALFDAGEPIMAGSRMDLAEIDPEELDLQDGNPGFELSEPGDTDG</sequence>
<organism evidence="2 3">
    <name type="scientific">Haloarcula hispanica tailed virus 1</name>
    <dbReference type="NCBI Taxonomy" id="1273750"/>
    <lineage>
        <taxon>Viruses</taxon>
        <taxon>Duplodnaviria</taxon>
        <taxon>Heunggongvirae</taxon>
        <taxon>Uroviricota</taxon>
        <taxon>Caudoviricetes</taxon>
        <taxon>Madisaviridae</taxon>
        <taxon>Clampvirus</taxon>
        <taxon>Clampvirus italiense</taxon>
        <taxon>Clampvirus HHTV1</taxon>
    </lineage>
</organism>
<keyword evidence="3" id="KW-1185">Reference proteome</keyword>
<name>R4T8U0_9CAUD</name>
<protein>
    <submittedName>
        <fullName evidence="2">Uncharacterized protein</fullName>
    </submittedName>
</protein>
<proteinExistence type="predicted"/>
<accession>R4T8U0</accession>
<feature type="region of interest" description="Disordered" evidence="1">
    <location>
        <begin position="110"/>
        <end position="131"/>
    </location>
</feature>
<dbReference type="RefSeq" id="YP_008058751.1">
    <property type="nucleotide sequence ID" value="NC_021322.1"/>
</dbReference>
<evidence type="ECO:0000313" key="2">
    <source>
        <dbReference type="EMBL" id="AGM11315.1"/>
    </source>
</evidence>
<dbReference type="EMBL" id="KC292025">
    <property type="protein sequence ID" value="AGM11315.1"/>
    <property type="molecule type" value="Genomic_DNA"/>
</dbReference>
<reference evidence="2 3" key="1">
    <citation type="submission" date="2012-12" db="EMBL/GenBank/DDBJ databases">
        <authorList>
            <person name="Sencilo A."/>
            <person name="Jacobs-Sera D."/>
            <person name="Russell D.A."/>
            <person name="Ko C."/>
            <person name="Atanasova N."/>
            <person name="Osterlund E."/>
            <person name="Oksanen H.M."/>
            <person name="Bamford D.H."/>
            <person name="Hatfull G.F."/>
            <person name="Roine E."/>
            <person name="Hendrix R.W."/>
        </authorList>
    </citation>
    <scope>NUCLEOTIDE SEQUENCE [LARGE SCALE GENOMIC DNA]</scope>
</reference>
<evidence type="ECO:0000256" key="1">
    <source>
        <dbReference type="SAM" id="MobiDB-lite"/>
    </source>
</evidence>
<dbReference type="Proteomes" id="UP000203449">
    <property type="component" value="Segment"/>
</dbReference>
<gene>
    <name evidence="2" type="primary">61</name>
    <name evidence="2" type="ORF">HHTV1_61</name>
</gene>
<dbReference type="GeneID" id="16194247"/>
<evidence type="ECO:0000313" key="3">
    <source>
        <dbReference type="Proteomes" id="UP000203449"/>
    </source>
</evidence>